<keyword evidence="2" id="KW-0808">Transferase</keyword>
<dbReference type="Proteomes" id="UP000199286">
    <property type="component" value="Unassembled WGS sequence"/>
</dbReference>
<dbReference type="InterPro" id="IPR001453">
    <property type="entry name" value="MoaB/Mog_dom"/>
</dbReference>
<dbReference type="STRING" id="321339.SAMN05444340_105119"/>
<dbReference type="Pfam" id="PF00994">
    <property type="entry name" value="MoCF_biosynth"/>
    <property type="match status" value="1"/>
</dbReference>
<dbReference type="EMBL" id="FNPF01000005">
    <property type="protein sequence ID" value="SDY28067.1"/>
    <property type="molecule type" value="Genomic_DNA"/>
</dbReference>
<evidence type="ECO:0000313" key="2">
    <source>
        <dbReference type="EMBL" id="SDY28067.1"/>
    </source>
</evidence>
<sequence length="333" mass="33824">MKFGDIALDAAQGAILAHSVALPDGRLRKGTALEAGDIARLRAAGHESVTAAVLEPGDVAEDAAAARLARALVPDPEEAGLTLGRAATGRVNLHAEGPGLVEIDPATIAAVNAVDPMITVATVRPYARTAARGMVATVKVIAYAVPEAALDAACAAAPASGALRLRAPVLRRAALIQTSVDGSETGGKGDRVTRERLDRLGVALDAPCVVPHATRPLSEALAASDAELLLILTGSATSDARDTAPEAVRRAGGTVAHFGMPVDPGNLLFFGAMGDGRPVIGLPGCARSPALNGADWVMERLICGVTVTPADIAAMGVGGLLKEIPQRGRLREA</sequence>
<gene>
    <name evidence="2" type="ORF">SAMN05444340_105119</name>
</gene>
<dbReference type="UniPathway" id="UPA00344"/>
<dbReference type="Gene3D" id="3.40.980.10">
    <property type="entry name" value="MoaB/Mog-like domain"/>
    <property type="match status" value="1"/>
</dbReference>
<dbReference type="CDD" id="cd03522">
    <property type="entry name" value="MoeA_like"/>
    <property type="match status" value="1"/>
</dbReference>
<dbReference type="RefSeq" id="WP_089882146.1">
    <property type="nucleotide sequence ID" value="NZ_FNPF01000005.1"/>
</dbReference>
<evidence type="ECO:0000259" key="1">
    <source>
        <dbReference type="Pfam" id="PF00994"/>
    </source>
</evidence>
<feature type="domain" description="MoaB/Mog" evidence="1">
    <location>
        <begin position="195"/>
        <end position="288"/>
    </location>
</feature>
<dbReference type="SUPFAM" id="SSF53218">
    <property type="entry name" value="Molybdenum cofactor biosynthesis proteins"/>
    <property type="match status" value="1"/>
</dbReference>
<dbReference type="InterPro" id="IPR036425">
    <property type="entry name" value="MoaB/Mog-like_dom_sf"/>
</dbReference>
<dbReference type="OrthoDB" id="9779263at2"/>
<keyword evidence="3" id="KW-1185">Reference proteome</keyword>
<evidence type="ECO:0000313" key="3">
    <source>
        <dbReference type="Proteomes" id="UP000199286"/>
    </source>
</evidence>
<protein>
    <submittedName>
        <fullName evidence="2">Molybdenum cofactor cytidylyltransferase</fullName>
    </submittedName>
</protein>
<reference evidence="2 3" key="1">
    <citation type="submission" date="2016-10" db="EMBL/GenBank/DDBJ databases">
        <authorList>
            <person name="de Groot N.N."/>
        </authorList>
    </citation>
    <scope>NUCLEOTIDE SEQUENCE [LARGE SCALE GENOMIC DNA]</scope>
    <source>
        <strain evidence="2 3">DSM 26880</strain>
    </source>
</reference>
<name>A0A1H3IKF5_9RHOB</name>
<dbReference type="AlphaFoldDB" id="A0A1H3IKF5"/>
<dbReference type="GO" id="GO:0016779">
    <property type="term" value="F:nucleotidyltransferase activity"/>
    <property type="evidence" value="ECO:0007669"/>
    <property type="project" value="UniProtKB-KW"/>
</dbReference>
<organism evidence="2 3">
    <name type="scientific">Citreimonas salinaria</name>
    <dbReference type="NCBI Taxonomy" id="321339"/>
    <lineage>
        <taxon>Bacteria</taxon>
        <taxon>Pseudomonadati</taxon>
        <taxon>Pseudomonadota</taxon>
        <taxon>Alphaproteobacteria</taxon>
        <taxon>Rhodobacterales</taxon>
        <taxon>Roseobacteraceae</taxon>
        <taxon>Citreimonas</taxon>
    </lineage>
</organism>
<accession>A0A1H3IKF5</accession>
<keyword evidence="2" id="KW-0548">Nucleotidyltransferase</keyword>
<proteinExistence type="predicted"/>